<proteinExistence type="predicted"/>
<keyword evidence="2" id="KW-1185">Reference proteome</keyword>
<accession>A0ABS0AZ32</accession>
<organism evidence="1 2">
    <name type="scientific">Candidatus Neptunichlamydia vexilliferae</name>
    <dbReference type="NCBI Taxonomy" id="1651774"/>
    <lineage>
        <taxon>Bacteria</taxon>
        <taxon>Pseudomonadati</taxon>
        <taxon>Chlamydiota</taxon>
        <taxon>Chlamydiia</taxon>
        <taxon>Parachlamydiales</taxon>
        <taxon>Simkaniaceae</taxon>
        <taxon>Candidatus Neptunichlamydia</taxon>
    </lineage>
</organism>
<gene>
    <name evidence="1" type="ORF">NEPTK9_000900</name>
</gene>
<dbReference type="Proteomes" id="UP001194714">
    <property type="component" value="Unassembled WGS sequence"/>
</dbReference>
<evidence type="ECO:0000313" key="2">
    <source>
        <dbReference type="Proteomes" id="UP001194714"/>
    </source>
</evidence>
<evidence type="ECO:0000313" key="1">
    <source>
        <dbReference type="EMBL" id="MBF5059388.1"/>
    </source>
</evidence>
<comment type="caution">
    <text evidence="1">The sequence shown here is derived from an EMBL/GenBank/DDBJ whole genome shotgun (WGS) entry which is preliminary data.</text>
</comment>
<evidence type="ECO:0008006" key="3">
    <source>
        <dbReference type="Google" id="ProtNLM"/>
    </source>
</evidence>
<dbReference type="RefSeq" id="WP_194847689.1">
    <property type="nucleotide sequence ID" value="NZ_JAAEJV010000020.1"/>
</dbReference>
<protein>
    <recommendedName>
        <fullName evidence="3">BFN domain-containing protein</fullName>
    </recommendedName>
</protein>
<reference evidence="1 2" key="1">
    <citation type="submission" date="2020-01" db="EMBL/GenBank/DDBJ databases">
        <title>Draft genome sequence of Cand. Neptunochlamydia vexilliferae K9.</title>
        <authorList>
            <person name="Schulz F."/>
            <person name="Koestlbacher S."/>
            <person name="Wascher F."/>
            <person name="Pizzetti I."/>
            <person name="Horn M."/>
        </authorList>
    </citation>
    <scope>NUCLEOTIDE SEQUENCE [LARGE SCALE GENOMIC DNA]</scope>
    <source>
        <strain evidence="1 2">K9</strain>
    </source>
</reference>
<name>A0ABS0AZ32_9BACT</name>
<dbReference type="EMBL" id="JAAEJV010000020">
    <property type="protein sequence ID" value="MBF5059388.1"/>
    <property type="molecule type" value="Genomic_DNA"/>
</dbReference>
<sequence>MNISKDSLFKISIKEESLIESGSVRYLFGIIFYNVSGYVFPEEMWYDFVLDILLWWIEKILDLYSGKETFVVICFMEGSFLATVGLKENSQCEIKLIEGCKECGEQEIIHKEITIPLYQLKNEVLEACKTLIDAIKKPEEFGQYNDYLKLKEKYEELSNIVDEDEGP</sequence>